<evidence type="ECO:0000256" key="2">
    <source>
        <dbReference type="SAM" id="MobiDB-lite"/>
    </source>
</evidence>
<gene>
    <name evidence="3" type="ORF">TEOVI_000716900</name>
</gene>
<feature type="coiled-coil region" evidence="1">
    <location>
        <begin position="94"/>
        <end position="121"/>
    </location>
</feature>
<evidence type="ECO:0000256" key="1">
    <source>
        <dbReference type="SAM" id="Coils"/>
    </source>
</evidence>
<comment type="caution">
    <text evidence="3">The sequence shown here is derived from an EMBL/GenBank/DDBJ whole genome shotgun (WGS) entry which is preliminary data.</text>
</comment>
<feature type="compositionally biased region" description="Polar residues" evidence="2">
    <location>
        <begin position="169"/>
        <end position="187"/>
    </location>
</feature>
<dbReference type="EMBL" id="CZPT02000526">
    <property type="protein sequence ID" value="SCU66282.1"/>
    <property type="molecule type" value="Genomic_DNA"/>
</dbReference>
<keyword evidence="1" id="KW-0175">Coiled coil</keyword>
<dbReference type="VEuPathDB" id="TriTrypDB:TEOVI_000716900"/>
<feature type="coiled-coil region" evidence="1">
    <location>
        <begin position="31"/>
        <end position="68"/>
    </location>
</feature>
<feature type="region of interest" description="Disordered" evidence="2">
    <location>
        <begin position="169"/>
        <end position="221"/>
    </location>
</feature>
<sequence>MSEEDGEGLEGEASVQKSTGFSLSTLKDPFVHELIAENEAMLAEITFLREKRHGAERLQKQCVQAAEEAVRQQLVAEEANERERRQGNFFKVALRGLHDDVAALREENTALQNIMLTVQAELGASEETRISTVLLSPRMTATGKEVTSMRSSVVPDVESKLLARYSTFLGNRSSGERPTSPTRTANPQGRKRPRPSGGDWMFTPLDGSGADRGQNGEAHST</sequence>
<reference evidence="3" key="1">
    <citation type="submission" date="2016-09" db="EMBL/GenBank/DDBJ databases">
        <authorList>
            <person name="Hebert L."/>
            <person name="Moumen B."/>
        </authorList>
    </citation>
    <scope>NUCLEOTIDE SEQUENCE [LARGE SCALE GENOMIC DNA]</scope>
    <source>
        <strain evidence="3">OVI</strain>
    </source>
</reference>
<evidence type="ECO:0000313" key="4">
    <source>
        <dbReference type="Proteomes" id="UP000195570"/>
    </source>
</evidence>
<dbReference type="AlphaFoldDB" id="A0A1G4I365"/>
<protein>
    <submittedName>
        <fullName evidence="3">Uncharacterized protein</fullName>
    </submittedName>
</protein>
<keyword evidence="4" id="KW-1185">Reference proteome</keyword>
<evidence type="ECO:0000313" key="3">
    <source>
        <dbReference type="EMBL" id="SCU66282.1"/>
    </source>
</evidence>
<dbReference type="RefSeq" id="XP_067077742.1">
    <property type="nucleotide sequence ID" value="XM_067221641.1"/>
</dbReference>
<dbReference type="GeneID" id="92381103"/>
<dbReference type="Proteomes" id="UP000195570">
    <property type="component" value="Unassembled WGS sequence"/>
</dbReference>
<proteinExistence type="predicted"/>
<accession>A0A1G4I365</accession>
<organism evidence="3 4">
    <name type="scientific">Trypanosoma equiperdum</name>
    <dbReference type="NCBI Taxonomy" id="5694"/>
    <lineage>
        <taxon>Eukaryota</taxon>
        <taxon>Discoba</taxon>
        <taxon>Euglenozoa</taxon>
        <taxon>Kinetoplastea</taxon>
        <taxon>Metakinetoplastina</taxon>
        <taxon>Trypanosomatida</taxon>
        <taxon>Trypanosomatidae</taxon>
        <taxon>Trypanosoma</taxon>
    </lineage>
</organism>
<name>A0A1G4I365_TRYEQ</name>